<dbReference type="InterPro" id="IPR046952">
    <property type="entry name" value="GSHR/TRXR-like"/>
</dbReference>
<evidence type="ECO:0000259" key="10">
    <source>
        <dbReference type="Pfam" id="PF07992"/>
    </source>
</evidence>
<dbReference type="NCBIfam" id="TIGR01421">
    <property type="entry name" value="gluta_reduc_1"/>
    <property type="match status" value="1"/>
</dbReference>
<dbReference type="FunFam" id="3.50.50.60:FF:000235">
    <property type="entry name" value="Glutathione reductase"/>
    <property type="match status" value="1"/>
</dbReference>
<keyword evidence="5" id="KW-0274">FAD</keyword>
<evidence type="ECO:0000256" key="1">
    <source>
        <dbReference type="ARBA" id="ARBA00001974"/>
    </source>
</evidence>
<dbReference type="SUPFAM" id="SSF55424">
    <property type="entry name" value="FAD/NAD-linked reductases, dimerisation (C-terminal) domain"/>
    <property type="match status" value="1"/>
</dbReference>
<name>A0A3B0XC13_9ZZZZ</name>
<dbReference type="InterPro" id="IPR016156">
    <property type="entry name" value="FAD/NAD-linked_Rdtase_dimer_sf"/>
</dbReference>
<feature type="domain" description="Pyridine nucleotide-disulphide oxidoreductase dimerisation" evidence="9">
    <location>
        <begin position="341"/>
        <end position="450"/>
    </location>
</feature>
<dbReference type="GO" id="GO:0050660">
    <property type="term" value="F:flavin adenine dinucleotide binding"/>
    <property type="evidence" value="ECO:0007669"/>
    <property type="project" value="InterPro"/>
</dbReference>
<dbReference type="GO" id="GO:0004362">
    <property type="term" value="F:glutathione-disulfide reductase (NADPH) activity"/>
    <property type="evidence" value="ECO:0007669"/>
    <property type="project" value="UniProtKB-EC"/>
</dbReference>
<sequence length="451" mass="49244">MSKKYDYQLIAIGGGSGGLSVAERAAVYGAKCAVIESGDIGGTCVNVGCVPKKIMWFGANLAHALEDARDYGFDLETNGFNWNHLVTKREAYITGINSWYHNYLADSNIDELQGFALFVDEHTVDVNGRRYTAEHIVVSSGTKPSVPDVPGAEHGITSDGFFELTECPGKVAIVGSGYIAVEVAGVLNALGSDVCMYLRKEHILRSFDSMLRESLLEQMLDQGVDILARTQITEIIKEGDGSLSICDDKGNKSTGFNEVIWAIGRDPNTEGMQLEAANIQTDERGYIITDLYQNTNVKNIFALGDITDRAPLTPVAIAAGRRLADRLYNNQTDRHLDYKMIATVVFSHPPIATVGLTESEARKEHGDAVKVYQTRFIAMYNSMTRHEVKTAMKLVCIGAQQKVVGCHIIGPGADEMLQGFAVAMRMGATKKDFDDTVAIHPTSAEELVTMR</sequence>
<dbReference type="InterPro" id="IPR001100">
    <property type="entry name" value="Pyr_nuc-diS_OxRdtase"/>
</dbReference>
<keyword evidence="4" id="KW-0285">Flavoprotein</keyword>
<keyword evidence="6 11" id="KW-0560">Oxidoreductase</keyword>
<dbReference type="SUPFAM" id="SSF51905">
    <property type="entry name" value="FAD/NAD(P)-binding domain"/>
    <property type="match status" value="1"/>
</dbReference>
<gene>
    <name evidence="11" type="ORF">MNBD_GAMMA11-483</name>
</gene>
<organism evidence="11">
    <name type="scientific">hydrothermal vent metagenome</name>
    <dbReference type="NCBI Taxonomy" id="652676"/>
    <lineage>
        <taxon>unclassified sequences</taxon>
        <taxon>metagenomes</taxon>
        <taxon>ecological metagenomes</taxon>
    </lineage>
</organism>
<evidence type="ECO:0000313" key="11">
    <source>
        <dbReference type="EMBL" id="VAW60537.1"/>
    </source>
</evidence>
<dbReference type="EMBL" id="UOFG01000126">
    <property type="protein sequence ID" value="VAW60537.1"/>
    <property type="molecule type" value="Genomic_DNA"/>
</dbReference>
<dbReference type="EC" id="1.8.1.7" evidence="11"/>
<feature type="domain" description="FAD/NAD(P)-binding" evidence="10">
    <location>
        <begin position="8"/>
        <end position="320"/>
    </location>
</feature>
<dbReference type="PIRSF" id="PIRSF000350">
    <property type="entry name" value="Mercury_reductase_MerA"/>
    <property type="match status" value="1"/>
</dbReference>
<evidence type="ECO:0000256" key="4">
    <source>
        <dbReference type="ARBA" id="ARBA00022630"/>
    </source>
</evidence>
<evidence type="ECO:0000256" key="7">
    <source>
        <dbReference type="ARBA" id="ARBA00023157"/>
    </source>
</evidence>
<dbReference type="PANTHER" id="PTHR42737:SF2">
    <property type="entry name" value="GLUTATHIONE REDUCTASE"/>
    <property type="match status" value="1"/>
</dbReference>
<dbReference type="Gene3D" id="3.50.50.60">
    <property type="entry name" value="FAD/NAD(P)-binding domain"/>
    <property type="match status" value="2"/>
</dbReference>
<dbReference type="InterPro" id="IPR004099">
    <property type="entry name" value="Pyr_nucl-diS_OxRdtase_dimer"/>
</dbReference>
<dbReference type="PRINTS" id="PR00368">
    <property type="entry name" value="FADPNR"/>
</dbReference>
<dbReference type="Gene3D" id="3.30.390.30">
    <property type="match status" value="1"/>
</dbReference>
<dbReference type="PANTHER" id="PTHR42737">
    <property type="entry name" value="GLUTATHIONE REDUCTASE"/>
    <property type="match status" value="1"/>
</dbReference>
<keyword evidence="7" id="KW-1015">Disulfide bond</keyword>
<dbReference type="GO" id="GO:0034599">
    <property type="term" value="P:cellular response to oxidative stress"/>
    <property type="evidence" value="ECO:0007669"/>
    <property type="project" value="TreeGrafter"/>
</dbReference>
<evidence type="ECO:0000259" key="9">
    <source>
        <dbReference type="Pfam" id="PF02852"/>
    </source>
</evidence>
<proteinExistence type="inferred from homology"/>
<dbReference type="GO" id="GO:0050661">
    <property type="term" value="F:NADP binding"/>
    <property type="evidence" value="ECO:0007669"/>
    <property type="project" value="InterPro"/>
</dbReference>
<keyword evidence="8" id="KW-0676">Redox-active center</keyword>
<evidence type="ECO:0000256" key="6">
    <source>
        <dbReference type="ARBA" id="ARBA00023002"/>
    </source>
</evidence>
<dbReference type="InterPro" id="IPR023753">
    <property type="entry name" value="FAD/NAD-binding_dom"/>
</dbReference>
<dbReference type="PROSITE" id="PS00076">
    <property type="entry name" value="PYRIDINE_REDOX_1"/>
    <property type="match status" value="1"/>
</dbReference>
<comment type="cofactor">
    <cofactor evidence="1">
        <name>FAD</name>
        <dbReference type="ChEBI" id="CHEBI:57692"/>
    </cofactor>
</comment>
<comment type="similarity">
    <text evidence="2">Belongs to the class-I pyridine nucleotide-disulfide oxidoreductase family.</text>
</comment>
<dbReference type="GO" id="GO:0045454">
    <property type="term" value="P:cell redox homeostasis"/>
    <property type="evidence" value="ECO:0007669"/>
    <property type="project" value="InterPro"/>
</dbReference>
<comment type="subunit">
    <text evidence="3">Homodimer.</text>
</comment>
<evidence type="ECO:0000256" key="3">
    <source>
        <dbReference type="ARBA" id="ARBA00011738"/>
    </source>
</evidence>
<dbReference type="GO" id="GO:0005829">
    <property type="term" value="C:cytosol"/>
    <property type="evidence" value="ECO:0007669"/>
    <property type="project" value="TreeGrafter"/>
</dbReference>
<evidence type="ECO:0000256" key="2">
    <source>
        <dbReference type="ARBA" id="ARBA00007532"/>
    </source>
</evidence>
<evidence type="ECO:0000256" key="8">
    <source>
        <dbReference type="ARBA" id="ARBA00023284"/>
    </source>
</evidence>
<dbReference type="InterPro" id="IPR012999">
    <property type="entry name" value="Pyr_OxRdtase_I_AS"/>
</dbReference>
<accession>A0A3B0XC13</accession>
<dbReference type="GO" id="GO:0006749">
    <property type="term" value="P:glutathione metabolic process"/>
    <property type="evidence" value="ECO:0007669"/>
    <property type="project" value="InterPro"/>
</dbReference>
<dbReference type="InterPro" id="IPR036188">
    <property type="entry name" value="FAD/NAD-bd_sf"/>
</dbReference>
<dbReference type="InterPro" id="IPR006322">
    <property type="entry name" value="Glutathione_Rdtase_euk/bac"/>
</dbReference>
<reference evidence="11" key="1">
    <citation type="submission" date="2018-06" db="EMBL/GenBank/DDBJ databases">
        <authorList>
            <person name="Zhirakovskaya E."/>
        </authorList>
    </citation>
    <scope>NUCLEOTIDE SEQUENCE</scope>
</reference>
<dbReference type="Pfam" id="PF07992">
    <property type="entry name" value="Pyr_redox_2"/>
    <property type="match status" value="1"/>
</dbReference>
<dbReference type="FunFam" id="3.30.390.30:FF:000003">
    <property type="entry name" value="Glutathione reductase"/>
    <property type="match status" value="1"/>
</dbReference>
<dbReference type="Pfam" id="PF02852">
    <property type="entry name" value="Pyr_redox_dim"/>
    <property type="match status" value="1"/>
</dbReference>
<evidence type="ECO:0000256" key="5">
    <source>
        <dbReference type="ARBA" id="ARBA00022827"/>
    </source>
</evidence>
<dbReference type="AlphaFoldDB" id="A0A3B0XC13"/>
<dbReference type="PRINTS" id="PR00411">
    <property type="entry name" value="PNDRDTASEI"/>
</dbReference>
<protein>
    <submittedName>
        <fullName evidence="11">Glutathione reductase</fullName>
        <ecNumber evidence="11">1.8.1.7</ecNumber>
    </submittedName>
</protein>
<dbReference type="NCBIfam" id="NF004776">
    <property type="entry name" value="PRK06116.1"/>
    <property type="match status" value="1"/>
</dbReference>